<accession>A0A5D0NVC4</accession>
<keyword evidence="4" id="KW-1185">Reference proteome</keyword>
<dbReference type="AlphaFoldDB" id="A0A5D0NVC4"/>
<evidence type="ECO:0000313" key="4">
    <source>
        <dbReference type="Proteomes" id="UP000323380"/>
    </source>
</evidence>
<dbReference type="InterPro" id="IPR002539">
    <property type="entry name" value="MaoC-like_dom"/>
</dbReference>
<evidence type="ECO:0000313" key="3">
    <source>
        <dbReference type="EMBL" id="TYB48011.1"/>
    </source>
</evidence>
<proteinExistence type="inferred from homology"/>
<sequence length="150" mass="16110">MRRFADLAEFAAAKGEHLGYSPWREVTQRRIDLFAAATDDHQWIHVDPGRAADGPFGGTIAHGYLTLSLVSAFMPEIFHVAGVSMGVNVGLNRVRFPAPVRTGARVRGGAELVDLKNSPAGKLSTVRVTVEVEGGKRPACVADTLSLYVP</sequence>
<dbReference type="SUPFAM" id="SSF54637">
    <property type="entry name" value="Thioesterase/thiol ester dehydrase-isomerase"/>
    <property type="match status" value="1"/>
</dbReference>
<evidence type="ECO:0000259" key="2">
    <source>
        <dbReference type="Pfam" id="PF01575"/>
    </source>
</evidence>
<organism evidence="3 4">
    <name type="scientific">Actinomadura chibensis</name>
    <dbReference type="NCBI Taxonomy" id="392828"/>
    <lineage>
        <taxon>Bacteria</taxon>
        <taxon>Bacillati</taxon>
        <taxon>Actinomycetota</taxon>
        <taxon>Actinomycetes</taxon>
        <taxon>Streptosporangiales</taxon>
        <taxon>Thermomonosporaceae</taxon>
        <taxon>Actinomadura</taxon>
    </lineage>
</organism>
<evidence type="ECO:0000256" key="1">
    <source>
        <dbReference type="ARBA" id="ARBA00005254"/>
    </source>
</evidence>
<reference evidence="3 4" key="1">
    <citation type="submission" date="2019-08" db="EMBL/GenBank/DDBJ databases">
        <title>Actinomadura sp. nov. CYP1-5 isolated from mountain soil.</title>
        <authorList>
            <person name="Songsumanus A."/>
            <person name="Kuncharoen N."/>
            <person name="Kudo T."/>
            <person name="Yuki M."/>
            <person name="Igarashi Y."/>
            <person name="Tanasupawat S."/>
        </authorList>
    </citation>
    <scope>NUCLEOTIDE SEQUENCE [LARGE SCALE GENOMIC DNA]</scope>
    <source>
        <strain evidence="3 4">JCM 14158</strain>
    </source>
</reference>
<dbReference type="RefSeq" id="WP_067900812.1">
    <property type="nucleotide sequence ID" value="NZ_VSFG01000001.1"/>
</dbReference>
<feature type="domain" description="MaoC-like" evidence="2">
    <location>
        <begin position="10"/>
        <end position="132"/>
    </location>
</feature>
<dbReference type="PANTHER" id="PTHR42993">
    <property type="entry name" value="MAOC-LIKE DEHYDRATASE DOMAIN-CONTAINING PROTEIN"/>
    <property type="match status" value="1"/>
</dbReference>
<gene>
    <name evidence="3" type="ORF">FXF69_01880</name>
</gene>
<protein>
    <submittedName>
        <fullName evidence="3">MaoC family dehydratase</fullName>
    </submittedName>
</protein>
<dbReference type="InterPro" id="IPR039375">
    <property type="entry name" value="NodN-like"/>
</dbReference>
<dbReference type="STRING" id="1220554.GCA_001552135_06570"/>
<comment type="caution">
    <text evidence="3">The sequence shown here is derived from an EMBL/GenBank/DDBJ whole genome shotgun (WGS) entry which is preliminary data.</text>
</comment>
<dbReference type="EMBL" id="VSFG01000001">
    <property type="protein sequence ID" value="TYB48011.1"/>
    <property type="molecule type" value="Genomic_DNA"/>
</dbReference>
<dbReference type="Gene3D" id="3.10.129.10">
    <property type="entry name" value="Hotdog Thioesterase"/>
    <property type="match status" value="1"/>
</dbReference>
<dbReference type="Pfam" id="PF01575">
    <property type="entry name" value="MaoC_dehydratas"/>
    <property type="match status" value="1"/>
</dbReference>
<dbReference type="InterPro" id="IPR029069">
    <property type="entry name" value="HotDog_dom_sf"/>
</dbReference>
<name>A0A5D0NVC4_9ACTN</name>
<dbReference type="CDD" id="cd03450">
    <property type="entry name" value="NodN"/>
    <property type="match status" value="1"/>
</dbReference>
<dbReference type="PANTHER" id="PTHR42993:SF1">
    <property type="entry name" value="MAOC-LIKE DEHYDRATASE DOMAIN-CONTAINING PROTEIN"/>
    <property type="match status" value="1"/>
</dbReference>
<comment type="similarity">
    <text evidence="1">Belongs to the enoyl-CoA hydratase/isomerase family.</text>
</comment>
<dbReference type="Proteomes" id="UP000323380">
    <property type="component" value="Unassembled WGS sequence"/>
</dbReference>